<proteinExistence type="predicted"/>
<dbReference type="EMBL" id="BIFT01000002">
    <property type="protein sequence ID" value="GCE29656.1"/>
    <property type="molecule type" value="Genomic_DNA"/>
</dbReference>
<protein>
    <submittedName>
        <fullName evidence="6">TetR family transcriptional regulator</fullName>
    </submittedName>
</protein>
<keyword evidence="7" id="KW-1185">Reference proteome</keyword>
<dbReference type="Gene3D" id="1.10.357.10">
    <property type="entry name" value="Tetracycline Repressor, domain 2"/>
    <property type="match status" value="1"/>
</dbReference>
<evidence type="ECO:0000313" key="6">
    <source>
        <dbReference type="EMBL" id="GCE29656.1"/>
    </source>
</evidence>
<dbReference type="InterPro" id="IPR050109">
    <property type="entry name" value="HTH-type_TetR-like_transc_reg"/>
</dbReference>
<dbReference type="InterPro" id="IPR001647">
    <property type="entry name" value="HTH_TetR"/>
</dbReference>
<dbReference type="RefSeq" id="WP_161982398.1">
    <property type="nucleotide sequence ID" value="NZ_BIFT01000002.1"/>
</dbReference>
<dbReference type="PANTHER" id="PTHR30055">
    <property type="entry name" value="HTH-TYPE TRANSCRIPTIONAL REGULATOR RUTR"/>
    <property type="match status" value="1"/>
</dbReference>
<dbReference type="Pfam" id="PF00440">
    <property type="entry name" value="TetR_N"/>
    <property type="match status" value="1"/>
</dbReference>
<keyword evidence="2 4" id="KW-0238">DNA-binding</keyword>
<gene>
    <name evidence="6" type="ORF">KDA_51400</name>
</gene>
<sequence length="196" mass="22200">MTSGKKRPQRRADAQRNRPRILEAARTRFAVEGLHAQVDDIARDAAVAVGTIYHHFGTKEGLLEAVVLDRFRETAEYIHTLLMDGDAWSGIERVLRYLAERQLTDRAFKEVVAAHQELRERVSLVMHEMTPLLQQLVDRAQAAKQLRADVMAEDLLLLVAILPGSEIDPAKRTRYLEIIIDGLRIRGNSSIGDRTQ</sequence>
<feature type="domain" description="HTH tetR-type" evidence="5">
    <location>
        <begin position="15"/>
        <end position="74"/>
    </location>
</feature>
<evidence type="ECO:0000256" key="1">
    <source>
        <dbReference type="ARBA" id="ARBA00023015"/>
    </source>
</evidence>
<evidence type="ECO:0000259" key="5">
    <source>
        <dbReference type="PROSITE" id="PS50977"/>
    </source>
</evidence>
<accession>A0A402BEC0</accession>
<dbReference type="InterPro" id="IPR009057">
    <property type="entry name" value="Homeodomain-like_sf"/>
</dbReference>
<dbReference type="PRINTS" id="PR00455">
    <property type="entry name" value="HTHTETR"/>
</dbReference>
<keyword evidence="3" id="KW-0804">Transcription</keyword>
<dbReference type="SUPFAM" id="SSF48498">
    <property type="entry name" value="Tetracyclin repressor-like, C-terminal domain"/>
    <property type="match status" value="1"/>
</dbReference>
<evidence type="ECO:0000256" key="3">
    <source>
        <dbReference type="ARBA" id="ARBA00023163"/>
    </source>
</evidence>
<organism evidence="6 7">
    <name type="scientific">Dictyobacter alpinus</name>
    <dbReference type="NCBI Taxonomy" id="2014873"/>
    <lineage>
        <taxon>Bacteria</taxon>
        <taxon>Bacillati</taxon>
        <taxon>Chloroflexota</taxon>
        <taxon>Ktedonobacteria</taxon>
        <taxon>Ktedonobacterales</taxon>
        <taxon>Dictyobacteraceae</taxon>
        <taxon>Dictyobacter</taxon>
    </lineage>
</organism>
<dbReference type="Proteomes" id="UP000287171">
    <property type="component" value="Unassembled WGS sequence"/>
</dbReference>
<dbReference type="AlphaFoldDB" id="A0A402BEC0"/>
<dbReference type="InterPro" id="IPR036271">
    <property type="entry name" value="Tet_transcr_reg_TetR-rel_C_sf"/>
</dbReference>
<evidence type="ECO:0000313" key="7">
    <source>
        <dbReference type="Proteomes" id="UP000287171"/>
    </source>
</evidence>
<reference evidence="7" key="1">
    <citation type="submission" date="2018-12" db="EMBL/GenBank/DDBJ databases">
        <title>Tengunoibacter tsumagoiensis gen. nov., sp. nov., Dictyobacter kobayashii sp. nov., D. alpinus sp. nov., and D. joshuensis sp. nov. and description of Dictyobacteraceae fam. nov. within the order Ktedonobacterales isolated from Tengu-no-mugimeshi.</title>
        <authorList>
            <person name="Wang C.M."/>
            <person name="Zheng Y."/>
            <person name="Sakai Y."/>
            <person name="Toyoda A."/>
            <person name="Minakuchi Y."/>
            <person name="Abe K."/>
            <person name="Yokota A."/>
            <person name="Yabe S."/>
        </authorList>
    </citation>
    <scope>NUCLEOTIDE SEQUENCE [LARGE SCALE GENOMIC DNA]</scope>
    <source>
        <strain evidence="7">Uno16</strain>
    </source>
</reference>
<evidence type="ECO:0000256" key="4">
    <source>
        <dbReference type="PROSITE-ProRule" id="PRU00335"/>
    </source>
</evidence>
<dbReference type="InterPro" id="IPR049445">
    <property type="entry name" value="TetR_SbtR-like_C"/>
</dbReference>
<evidence type="ECO:0000256" key="2">
    <source>
        <dbReference type="ARBA" id="ARBA00023125"/>
    </source>
</evidence>
<keyword evidence="1" id="KW-0805">Transcription regulation</keyword>
<comment type="caution">
    <text evidence="6">The sequence shown here is derived from an EMBL/GenBank/DDBJ whole genome shotgun (WGS) entry which is preliminary data.</text>
</comment>
<dbReference type="GO" id="GO:0000976">
    <property type="term" value="F:transcription cis-regulatory region binding"/>
    <property type="evidence" value="ECO:0007669"/>
    <property type="project" value="TreeGrafter"/>
</dbReference>
<feature type="DNA-binding region" description="H-T-H motif" evidence="4">
    <location>
        <begin position="37"/>
        <end position="56"/>
    </location>
</feature>
<dbReference type="PANTHER" id="PTHR30055:SF234">
    <property type="entry name" value="HTH-TYPE TRANSCRIPTIONAL REGULATOR BETI"/>
    <property type="match status" value="1"/>
</dbReference>
<dbReference type="GO" id="GO:0003700">
    <property type="term" value="F:DNA-binding transcription factor activity"/>
    <property type="evidence" value="ECO:0007669"/>
    <property type="project" value="TreeGrafter"/>
</dbReference>
<dbReference type="PROSITE" id="PS50977">
    <property type="entry name" value="HTH_TETR_2"/>
    <property type="match status" value="1"/>
</dbReference>
<name>A0A402BEC0_9CHLR</name>
<dbReference type="Pfam" id="PF21597">
    <property type="entry name" value="TetR_C_43"/>
    <property type="match status" value="1"/>
</dbReference>
<dbReference type="SUPFAM" id="SSF46689">
    <property type="entry name" value="Homeodomain-like"/>
    <property type="match status" value="1"/>
</dbReference>